<sequence length="115" mass="12856">MNSGKKQIGEFRSKWLTSRKTYLALFAFLIGFIISSAHTHEASEKSLLSKHSSKITHEVCIICSQIQAHANANLDQKIESKDPVLEYKEILIFNASPITKPQTANIQGRSPPLFS</sequence>
<evidence type="ECO:0000313" key="1">
    <source>
        <dbReference type="EMBL" id="TGL57621.1"/>
    </source>
</evidence>
<dbReference type="Proteomes" id="UP000297762">
    <property type="component" value="Unassembled WGS sequence"/>
</dbReference>
<proteinExistence type="predicted"/>
<gene>
    <name evidence="1" type="ORF">EHQ64_19690</name>
</gene>
<dbReference type="EMBL" id="RQGF01000043">
    <property type="protein sequence ID" value="TGL57621.1"/>
    <property type="molecule type" value="Genomic_DNA"/>
</dbReference>
<dbReference type="RefSeq" id="WP_135651520.1">
    <property type="nucleotide sequence ID" value="NZ_RQGF01000043.1"/>
</dbReference>
<protein>
    <submittedName>
        <fullName evidence="1">Uncharacterized protein</fullName>
    </submittedName>
</protein>
<name>A0A4R9JZE8_9LEPT</name>
<organism evidence="1 2">
    <name type="scientific">Leptospira sarikeiensis</name>
    <dbReference type="NCBI Taxonomy" id="2484943"/>
    <lineage>
        <taxon>Bacteria</taxon>
        <taxon>Pseudomonadati</taxon>
        <taxon>Spirochaetota</taxon>
        <taxon>Spirochaetia</taxon>
        <taxon>Leptospirales</taxon>
        <taxon>Leptospiraceae</taxon>
        <taxon>Leptospira</taxon>
    </lineage>
</organism>
<accession>A0A4R9JZE8</accession>
<reference evidence="1" key="1">
    <citation type="journal article" date="2019" name="PLoS Negl. Trop. Dis.">
        <title>Revisiting the worldwide diversity of Leptospira species in the environment.</title>
        <authorList>
            <person name="Vincent A.T."/>
            <person name="Schiettekatte O."/>
            <person name="Bourhy P."/>
            <person name="Veyrier F.J."/>
            <person name="Picardeau M."/>
        </authorList>
    </citation>
    <scope>NUCLEOTIDE SEQUENCE [LARGE SCALE GENOMIC DNA]</scope>
    <source>
        <strain evidence="1">201702455</strain>
    </source>
</reference>
<evidence type="ECO:0000313" key="2">
    <source>
        <dbReference type="Proteomes" id="UP000297762"/>
    </source>
</evidence>
<comment type="caution">
    <text evidence="1">The sequence shown here is derived from an EMBL/GenBank/DDBJ whole genome shotgun (WGS) entry which is preliminary data.</text>
</comment>
<keyword evidence="2" id="KW-1185">Reference proteome</keyword>
<dbReference type="AlphaFoldDB" id="A0A4R9JZE8"/>